<dbReference type="RefSeq" id="WP_255865832.1">
    <property type="nucleotide sequence ID" value="NZ_CP104263.1"/>
</dbReference>
<keyword evidence="2" id="KW-0012">Acyltransferase</keyword>
<dbReference type="Pfam" id="PF13302">
    <property type="entry name" value="Acetyltransf_3"/>
    <property type="match status" value="1"/>
</dbReference>
<evidence type="ECO:0000259" key="4">
    <source>
        <dbReference type="PROSITE" id="PS51186"/>
    </source>
</evidence>
<evidence type="ECO:0000313" key="5">
    <source>
        <dbReference type="EMBL" id="MCQ1950546.1"/>
    </source>
</evidence>
<keyword evidence="1" id="KW-0808">Transferase</keyword>
<evidence type="ECO:0000256" key="1">
    <source>
        <dbReference type="ARBA" id="ARBA00022679"/>
    </source>
</evidence>
<comment type="caution">
    <text evidence="5">The sequence shown here is derived from an EMBL/GenBank/DDBJ whole genome shotgun (WGS) entry which is preliminary data.</text>
</comment>
<dbReference type="InterPro" id="IPR051531">
    <property type="entry name" value="N-acetyltransferase"/>
</dbReference>
<dbReference type="EMBL" id="JANFLP010000011">
    <property type="protein sequence ID" value="MCQ1950546.1"/>
    <property type="molecule type" value="Genomic_DNA"/>
</dbReference>
<protein>
    <submittedName>
        <fullName evidence="5">GNAT family N-acetyltransferase</fullName>
    </submittedName>
</protein>
<keyword evidence="6" id="KW-1185">Reference proteome</keyword>
<dbReference type="InterPro" id="IPR000182">
    <property type="entry name" value="GNAT_dom"/>
</dbReference>
<gene>
    <name evidence="5" type="ORF">NNX28_11485</name>
</gene>
<reference evidence="5 6" key="1">
    <citation type="submission" date="2022-07" db="EMBL/GenBank/DDBJ databases">
        <title>Novel species in genus Arthrobacter.</title>
        <authorList>
            <person name="Liu Y."/>
        </authorList>
    </citation>
    <scope>NUCLEOTIDE SEQUENCE [LARGE SCALE GENOMIC DNA]</scope>
    <source>
        <strain evidence="6">zg-Y859</strain>
    </source>
</reference>
<evidence type="ECO:0000256" key="2">
    <source>
        <dbReference type="ARBA" id="ARBA00023315"/>
    </source>
</evidence>
<name>A0ABT1NVF1_9MICC</name>
<evidence type="ECO:0000256" key="3">
    <source>
        <dbReference type="ARBA" id="ARBA00038502"/>
    </source>
</evidence>
<dbReference type="PANTHER" id="PTHR43792:SF8">
    <property type="entry name" value="[RIBOSOMAL PROTEIN US5]-ALANINE N-ACETYLTRANSFERASE"/>
    <property type="match status" value="1"/>
</dbReference>
<feature type="domain" description="N-acetyltransferase" evidence="4">
    <location>
        <begin position="13"/>
        <end position="172"/>
    </location>
</feature>
<organism evidence="5 6">
    <name type="scientific">Arthrobacter jinronghuae</name>
    <dbReference type="NCBI Taxonomy" id="2964609"/>
    <lineage>
        <taxon>Bacteria</taxon>
        <taxon>Bacillati</taxon>
        <taxon>Actinomycetota</taxon>
        <taxon>Actinomycetes</taxon>
        <taxon>Micrococcales</taxon>
        <taxon>Micrococcaceae</taxon>
        <taxon>Arthrobacter</taxon>
    </lineage>
</organism>
<dbReference type="PANTHER" id="PTHR43792">
    <property type="entry name" value="GNAT FAMILY, PUTATIVE (AFU_ORTHOLOGUE AFUA_3G00765)-RELATED-RELATED"/>
    <property type="match status" value="1"/>
</dbReference>
<dbReference type="Proteomes" id="UP001206924">
    <property type="component" value="Unassembled WGS sequence"/>
</dbReference>
<comment type="similarity">
    <text evidence="3">Belongs to the acetyltransferase family. RimJ subfamily.</text>
</comment>
<dbReference type="CDD" id="cd04301">
    <property type="entry name" value="NAT_SF"/>
    <property type="match status" value="1"/>
</dbReference>
<sequence length="196" mass="21537">MAFEIPLLSDDTLLLRPHVSADLDAVYARCVDPLSVQWTTIPLDYTPEMAQQYLEAICVPQENAVSWALDVGGSYAGTIDLRFEGAASGSLGFVTSPEYRGRGLMSRAVRLAVGHAFEDLDWEVVTWKAHAGNTGSYKTVWRCGFPQPVAVPYLLNHRGKMVEGWISSLARNDPRSPSVSWAKAEAELTVRRPSAV</sequence>
<dbReference type="InterPro" id="IPR016181">
    <property type="entry name" value="Acyl_CoA_acyltransferase"/>
</dbReference>
<dbReference type="SUPFAM" id="SSF55729">
    <property type="entry name" value="Acyl-CoA N-acyltransferases (Nat)"/>
    <property type="match status" value="1"/>
</dbReference>
<proteinExistence type="inferred from homology"/>
<dbReference type="PROSITE" id="PS51186">
    <property type="entry name" value="GNAT"/>
    <property type="match status" value="1"/>
</dbReference>
<dbReference type="Gene3D" id="3.40.630.30">
    <property type="match status" value="1"/>
</dbReference>
<evidence type="ECO:0000313" key="6">
    <source>
        <dbReference type="Proteomes" id="UP001206924"/>
    </source>
</evidence>
<accession>A0ABT1NVF1</accession>